<dbReference type="InterPro" id="IPR036909">
    <property type="entry name" value="Cyt_c-like_dom_sf"/>
</dbReference>
<dbReference type="InterPro" id="IPR009056">
    <property type="entry name" value="Cyt_c-like_dom"/>
</dbReference>
<keyword evidence="10" id="KW-1185">Reference proteome</keyword>
<evidence type="ECO:0000313" key="10">
    <source>
        <dbReference type="Proteomes" id="UP000612361"/>
    </source>
</evidence>
<proteinExistence type="predicted"/>
<evidence type="ECO:0000256" key="2">
    <source>
        <dbReference type="ARBA" id="ARBA00022617"/>
    </source>
</evidence>
<evidence type="ECO:0000256" key="5">
    <source>
        <dbReference type="ARBA" id="ARBA00023004"/>
    </source>
</evidence>
<dbReference type="Proteomes" id="UP000612361">
    <property type="component" value="Unassembled WGS sequence"/>
</dbReference>
<name>A0A923I3T6_9BURK</name>
<dbReference type="Gene3D" id="1.10.760.10">
    <property type="entry name" value="Cytochrome c-like domain"/>
    <property type="match status" value="1"/>
</dbReference>
<evidence type="ECO:0000256" key="3">
    <source>
        <dbReference type="ARBA" id="ARBA00022723"/>
    </source>
</evidence>
<evidence type="ECO:0000256" key="6">
    <source>
        <dbReference type="PROSITE-ProRule" id="PRU00433"/>
    </source>
</evidence>
<evidence type="ECO:0000313" key="9">
    <source>
        <dbReference type="EMBL" id="MBC3936617.1"/>
    </source>
</evidence>
<evidence type="ECO:0000259" key="8">
    <source>
        <dbReference type="PROSITE" id="PS51007"/>
    </source>
</evidence>
<feature type="signal peptide" evidence="7">
    <location>
        <begin position="1"/>
        <end position="21"/>
    </location>
</feature>
<feature type="domain" description="Cytochrome c" evidence="8">
    <location>
        <begin position="26"/>
        <end position="126"/>
    </location>
</feature>
<evidence type="ECO:0000256" key="1">
    <source>
        <dbReference type="ARBA" id="ARBA00022448"/>
    </source>
</evidence>
<dbReference type="RefSeq" id="WP_186882160.1">
    <property type="nucleotide sequence ID" value="NZ_JACOGG010000017.1"/>
</dbReference>
<dbReference type="GO" id="GO:0009055">
    <property type="term" value="F:electron transfer activity"/>
    <property type="evidence" value="ECO:0007669"/>
    <property type="project" value="InterPro"/>
</dbReference>
<dbReference type="Pfam" id="PF00034">
    <property type="entry name" value="Cytochrom_C"/>
    <property type="match status" value="1"/>
</dbReference>
<dbReference type="PROSITE" id="PS51007">
    <property type="entry name" value="CYTC"/>
    <property type="match status" value="1"/>
</dbReference>
<dbReference type="EMBL" id="JACOGG010000017">
    <property type="protein sequence ID" value="MBC3936617.1"/>
    <property type="molecule type" value="Genomic_DNA"/>
</dbReference>
<keyword evidence="1" id="KW-0813">Transport</keyword>
<dbReference type="PRINTS" id="PR00604">
    <property type="entry name" value="CYTCHRMECIAB"/>
</dbReference>
<protein>
    <submittedName>
        <fullName evidence="9">Cytochrome c family protein</fullName>
    </submittedName>
</protein>
<sequence>MKCLLPGALLVLACFALPACAALPAGDAKAGKVSFRICISCHQTGPAARAGFGPPLYQVVGRKAGSVPDFAYSSAMKNAGFVWTDEKLVAFLRAPGEVVPGNKMRFYGISNEQQLANILAYLRQQD</sequence>
<keyword evidence="2 6" id="KW-0349">Heme</keyword>
<dbReference type="SUPFAM" id="SSF46626">
    <property type="entry name" value="Cytochrome c"/>
    <property type="match status" value="1"/>
</dbReference>
<comment type="caution">
    <text evidence="9">The sequence shown here is derived from an EMBL/GenBank/DDBJ whole genome shotgun (WGS) entry which is preliminary data.</text>
</comment>
<dbReference type="GO" id="GO:0046872">
    <property type="term" value="F:metal ion binding"/>
    <property type="evidence" value="ECO:0007669"/>
    <property type="project" value="UniProtKB-KW"/>
</dbReference>
<gene>
    <name evidence="9" type="ORF">H8K47_14715</name>
</gene>
<feature type="chain" id="PRO_5037265192" evidence="7">
    <location>
        <begin position="22"/>
        <end position="126"/>
    </location>
</feature>
<keyword evidence="5 6" id="KW-0408">Iron</keyword>
<dbReference type="PANTHER" id="PTHR11961">
    <property type="entry name" value="CYTOCHROME C"/>
    <property type="match status" value="1"/>
</dbReference>
<dbReference type="AlphaFoldDB" id="A0A923I3T6"/>
<reference evidence="9" key="1">
    <citation type="submission" date="2020-08" db="EMBL/GenBank/DDBJ databases">
        <title>Novel species isolated from subtropical streams in China.</title>
        <authorList>
            <person name="Lu H."/>
        </authorList>
    </citation>
    <scope>NUCLEOTIDE SEQUENCE</scope>
    <source>
        <strain evidence="9">CY7W</strain>
    </source>
</reference>
<evidence type="ECO:0000256" key="7">
    <source>
        <dbReference type="SAM" id="SignalP"/>
    </source>
</evidence>
<organism evidence="9 10">
    <name type="scientific">Undibacterium rugosum</name>
    <dbReference type="NCBI Taxonomy" id="2762291"/>
    <lineage>
        <taxon>Bacteria</taxon>
        <taxon>Pseudomonadati</taxon>
        <taxon>Pseudomonadota</taxon>
        <taxon>Betaproteobacteria</taxon>
        <taxon>Burkholderiales</taxon>
        <taxon>Oxalobacteraceae</taxon>
        <taxon>Undibacterium</taxon>
    </lineage>
</organism>
<accession>A0A923I3T6</accession>
<dbReference type="InterPro" id="IPR002327">
    <property type="entry name" value="Cyt_c_1A/1B"/>
</dbReference>
<dbReference type="GO" id="GO:0020037">
    <property type="term" value="F:heme binding"/>
    <property type="evidence" value="ECO:0007669"/>
    <property type="project" value="InterPro"/>
</dbReference>
<keyword evidence="4" id="KW-0249">Electron transport</keyword>
<keyword evidence="3 6" id="KW-0479">Metal-binding</keyword>
<evidence type="ECO:0000256" key="4">
    <source>
        <dbReference type="ARBA" id="ARBA00022982"/>
    </source>
</evidence>
<keyword evidence="7" id="KW-0732">Signal</keyword>